<dbReference type="Proteomes" id="UP000031196">
    <property type="component" value="Unassembled WGS sequence"/>
</dbReference>
<dbReference type="Pfam" id="PF03861">
    <property type="entry name" value="ANTAR"/>
    <property type="match status" value="1"/>
</dbReference>
<dbReference type="SMART" id="SM01012">
    <property type="entry name" value="ANTAR"/>
    <property type="match status" value="1"/>
</dbReference>
<dbReference type="AlphaFoldDB" id="A0A0B4D7R5"/>
<evidence type="ECO:0000259" key="1">
    <source>
        <dbReference type="PROSITE" id="PS50921"/>
    </source>
</evidence>
<dbReference type="InterPro" id="IPR036388">
    <property type="entry name" value="WH-like_DNA-bd_sf"/>
</dbReference>
<accession>A0A0B4D7R5</accession>
<dbReference type="GO" id="GO:0003723">
    <property type="term" value="F:RNA binding"/>
    <property type="evidence" value="ECO:0007669"/>
    <property type="project" value="InterPro"/>
</dbReference>
<name>A0A0B4D7R5_PSEPS</name>
<evidence type="ECO:0000313" key="2">
    <source>
        <dbReference type="EMBL" id="KIC69409.1"/>
    </source>
</evidence>
<comment type="caution">
    <text evidence="2">The sequence shown here is derived from an EMBL/GenBank/DDBJ whole genome shotgun (WGS) entry which is preliminary data.</text>
</comment>
<feature type="domain" description="ANTAR" evidence="1">
    <location>
        <begin position="179"/>
        <end position="240"/>
    </location>
</feature>
<dbReference type="Gene3D" id="1.10.10.10">
    <property type="entry name" value="Winged helix-like DNA-binding domain superfamily/Winged helix DNA-binding domain"/>
    <property type="match status" value="1"/>
</dbReference>
<protein>
    <submittedName>
        <fullName evidence="2">Antitermination regulator</fullName>
    </submittedName>
</protein>
<proteinExistence type="predicted"/>
<dbReference type="PROSITE" id="PS50921">
    <property type="entry name" value="ANTAR"/>
    <property type="match status" value="1"/>
</dbReference>
<evidence type="ECO:0000313" key="3">
    <source>
        <dbReference type="Proteomes" id="UP000031196"/>
    </source>
</evidence>
<reference evidence="2 3" key="1">
    <citation type="submission" date="2014-12" db="EMBL/GenBank/DDBJ databases">
        <title>Genome sequencing of Arthrobacter phenanthrenivorans SWC37.</title>
        <authorList>
            <person name="Tan P.W."/>
            <person name="Chan K.-G."/>
        </authorList>
    </citation>
    <scope>NUCLEOTIDE SEQUENCE [LARGE SCALE GENOMIC DNA]</scope>
    <source>
        <strain evidence="2 3">SWC37</strain>
    </source>
</reference>
<organism evidence="2 3">
    <name type="scientific">Pseudarthrobacter phenanthrenivorans</name>
    <name type="common">Arthrobacter phenanthrenivorans</name>
    <dbReference type="NCBI Taxonomy" id="361575"/>
    <lineage>
        <taxon>Bacteria</taxon>
        <taxon>Bacillati</taxon>
        <taxon>Actinomycetota</taxon>
        <taxon>Actinomycetes</taxon>
        <taxon>Micrococcales</taxon>
        <taxon>Micrococcaceae</taxon>
        <taxon>Pseudarthrobacter</taxon>
    </lineage>
</organism>
<gene>
    <name evidence="2" type="ORF">RM50_01565</name>
</gene>
<dbReference type="InterPro" id="IPR005561">
    <property type="entry name" value="ANTAR"/>
</dbReference>
<dbReference type="OrthoDB" id="3820533at2"/>
<dbReference type="EMBL" id="JWTB01000004">
    <property type="protein sequence ID" value="KIC69409.1"/>
    <property type="molecule type" value="Genomic_DNA"/>
</dbReference>
<sequence>MTGWGCRVAGGGPVSNREPERQGFLLDLVTGADGDAESLQRLTDAAARWISTTAGTRIECAAVLHRQRACYATAGSTPAAAGLAASEDEHGDGPAALGSALAAPAVINHGGSRWQAYRKRLLDNGFGSALAVPLELQPGSAAALILLGPPGYGFTAKVIGEAAWLGGVASHSLKLALDVHGIIRAGDNLKQVLESRTSIDVACGVLMAQNRCSYAEAFSKLAGTSRHRNLKVRSVADSILKAMPSGLPATRFEPPAFA</sequence>